<dbReference type="PANTHER" id="PTHR31286:SF153">
    <property type="entry name" value="DUF4283 DOMAIN PROTEIN"/>
    <property type="match status" value="1"/>
</dbReference>
<sequence length="171" mass="19863">MASLNLLDEEEEAFHEEAAVVDTSFQLCLVGGCLTDSVVHFPSLRNTLADLWHSIWGICISNLGEKRILFQFFHKVDISRVLAGTQWFFNNHLLVLHRIQPGEIPSLVPLNLIEFWVQVHDLPSRMVTEHMTKQFGDFISQFLEYDMAFRPPNYQNYMRIRVRLDVTASLK</sequence>
<evidence type="ECO:0000313" key="2">
    <source>
        <dbReference type="EMBL" id="KAH1080051.1"/>
    </source>
</evidence>
<feature type="domain" description="DUF4283" evidence="1">
    <location>
        <begin position="24"/>
        <end position="105"/>
    </location>
</feature>
<gene>
    <name evidence="2" type="ORF">J1N35_019812</name>
</gene>
<evidence type="ECO:0000259" key="1">
    <source>
        <dbReference type="Pfam" id="PF14111"/>
    </source>
</evidence>
<keyword evidence="3" id="KW-1185">Reference proteome</keyword>
<protein>
    <recommendedName>
        <fullName evidence="1">DUF4283 domain-containing protein</fullName>
    </recommendedName>
</protein>
<evidence type="ECO:0000313" key="3">
    <source>
        <dbReference type="Proteomes" id="UP000828251"/>
    </source>
</evidence>
<dbReference type="PANTHER" id="PTHR31286">
    <property type="entry name" value="GLYCINE-RICH CELL WALL STRUCTURAL PROTEIN 1.8-LIKE"/>
    <property type="match status" value="1"/>
</dbReference>
<dbReference type="InterPro" id="IPR025558">
    <property type="entry name" value="DUF4283"/>
</dbReference>
<name>A0A9D3VBK3_9ROSI</name>
<dbReference type="EMBL" id="JAIQCV010000007">
    <property type="protein sequence ID" value="KAH1080051.1"/>
    <property type="molecule type" value="Genomic_DNA"/>
</dbReference>
<accession>A0A9D3VBK3</accession>
<reference evidence="2 3" key="1">
    <citation type="journal article" date="2021" name="Plant Biotechnol. J.">
        <title>Multi-omics assisted identification of the key and species-specific regulatory components of drought-tolerant mechanisms in Gossypium stocksii.</title>
        <authorList>
            <person name="Yu D."/>
            <person name="Ke L."/>
            <person name="Zhang D."/>
            <person name="Wu Y."/>
            <person name="Sun Y."/>
            <person name="Mei J."/>
            <person name="Sun J."/>
            <person name="Sun Y."/>
        </authorList>
    </citation>
    <scope>NUCLEOTIDE SEQUENCE [LARGE SCALE GENOMIC DNA]</scope>
    <source>
        <strain evidence="3">cv. E1</strain>
        <tissue evidence="2">Leaf</tissue>
    </source>
</reference>
<comment type="caution">
    <text evidence="2">The sequence shown here is derived from an EMBL/GenBank/DDBJ whole genome shotgun (WGS) entry which is preliminary data.</text>
</comment>
<dbReference type="Proteomes" id="UP000828251">
    <property type="component" value="Unassembled WGS sequence"/>
</dbReference>
<proteinExistence type="predicted"/>
<dbReference type="InterPro" id="IPR040256">
    <property type="entry name" value="At4g02000-like"/>
</dbReference>
<dbReference type="Pfam" id="PF14111">
    <property type="entry name" value="DUF4283"/>
    <property type="match status" value="1"/>
</dbReference>
<dbReference type="OrthoDB" id="1695837at2759"/>
<organism evidence="2 3">
    <name type="scientific">Gossypium stocksii</name>
    <dbReference type="NCBI Taxonomy" id="47602"/>
    <lineage>
        <taxon>Eukaryota</taxon>
        <taxon>Viridiplantae</taxon>
        <taxon>Streptophyta</taxon>
        <taxon>Embryophyta</taxon>
        <taxon>Tracheophyta</taxon>
        <taxon>Spermatophyta</taxon>
        <taxon>Magnoliopsida</taxon>
        <taxon>eudicotyledons</taxon>
        <taxon>Gunneridae</taxon>
        <taxon>Pentapetalae</taxon>
        <taxon>rosids</taxon>
        <taxon>malvids</taxon>
        <taxon>Malvales</taxon>
        <taxon>Malvaceae</taxon>
        <taxon>Malvoideae</taxon>
        <taxon>Gossypium</taxon>
    </lineage>
</organism>
<dbReference type="AlphaFoldDB" id="A0A9D3VBK3"/>